<reference evidence="2 3" key="1">
    <citation type="submission" date="2019-06" db="EMBL/GenBank/DDBJ databases">
        <title>Sequencing the genomes of 1000 actinobacteria strains.</title>
        <authorList>
            <person name="Klenk H.-P."/>
        </authorList>
    </citation>
    <scope>NUCLEOTIDE SEQUENCE [LARGE SCALE GENOMIC DNA]</scope>
    <source>
        <strain evidence="2 3">DSM 45671</strain>
    </source>
</reference>
<dbReference type="Proteomes" id="UP000321261">
    <property type="component" value="Unassembled WGS sequence"/>
</dbReference>
<feature type="region of interest" description="Disordered" evidence="1">
    <location>
        <begin position="52"/>
        <end position="88"/>
    </location>
</feature>
<name>A0A561SH62_9PSEU</name>
<evidence type="ECO:0000313" key="2">
    <source>
        <dbReference type="EMBL" id="TWF74204.1"/>
    </source>
</evidence>
<evidence type="ECO:0000256" key="1">
    <source>
        <dbReference type="SAM" id="MobiDB-lite"/>
    </source>
</evidence>
<keyword evidence="3" id="KW-1185">Reference proteome</keyword>
<proteinExistence type="predicted"/>
<accession>A0A561SH62</accession>
<feature type="compositionally biased region" description="Polar residues" evidence="1">
    <location>
        <begin position="78"/>
        <end position="88"/>
    </location>
</feature>
<protein>
    <submittedName>
        <fullName evidence="2">Uncharacterized protein</fullName>
    </submittedName>
</protein>
<gene>
    <name evidence="2" type="ORF">FHX44_1183</name>
</gene>
<evidence type="ECO:0000313" key="3">
    <source>
        <dbReference type="Proteomes" id="UP000321261"/>
    </source>
</evidence>
<dbReference type="EMBL" id="VIWU01000001">
    <property type="protein sequence ID" value="TWF74204.1"/>
    <property type="molecule type" value="Genomic_DNA"/>
</dbReference>
<organism evidence="2 3">
    <name type="scientific">Pseudonocardia hierapolitana</name>
    <dbReference type="NCBI Taxonomy" id="1128676"/>
    <lineage>
        <taxon>Bacteria</taxon>
        <taxon>Bacillati</taxon>
        <taxon>Actinomycetota</taxon>
        <taxon>Actinomycetes</taxon>
        <taxon>Pseudonocardiales</taxon>
        <taxon>Pseudonocardiaceae</taxon>
        <taxon>Pseudonocardia</taxon>
    </lineage>
</organism>
<feature type="compositionally biased region" description="Low complexity" evidence="1">
    <location>
        <begin position="60"/>
        <end position="77"/>
    </location>
</feature>
<sequence>MTTAIVVLLLVATVVALSIVRPGQPAEFPGASADRDQERQLADLRAIARHQPDHSTWKVASRAASASTSGATSRASGWNGSHRTSPSM</sequence>
<dbReference type="AlphaFoldDB" id="A0A561SH62"/>
<comment type="caution">
    <text evidence="2">The sequence shown here is derived from an EMBL/GenBank/DDBJ whole genome shotgun (WGS) entry which is preliminary data.</text>
</comment>